<keyword evidence="4" id="KW-0808">Transferase</keyword>
<dbReference type="PANTHER" id="PTHR24421:SF10">
    <property type="entry name" value="NITRATE_NITRITE SENSOR PROTEIN NARQ"/>
    <property type="match status" value="1"/>
</dbReference>
<protein>
    <recommendedName>
        <fullName evidence="2">histidine kinase</fullName>
        <ecNumber evidence="2">2.7.13.3</ecNumber>
    </recommendedName>
</protein>
<evidence type="ECO:0000256" key="9">
    <source>
        <dbReference type="SAM" id="Phobius"/>
    </source>
</evidence>
<dbReference type="InterPro" id="IPR005467">
    <property type="entry name" value="His_kinase_dom"/>
</dbReference>
<dbReference type="CDD" id="cd19410">
    <property type="entry name" value="HK9-like_sensor"/>
    <property type="match status" value="1"/>
</dbReference>
<dbReference type="Pfam" id="PF02518">
    <property type="entry name" value="HATPase_c"/>
    <property type="match status" value="1"/>
</dbReference>
<evidence type="ECO:0000256" key="3">
    <source>
        <dbReference type="ARBA" id="ARBA00022553"/>
    </source>
</evidence>
<dbReference type="Pfam" id="PF05227">
    <property type="entry name" value="CHASE3"/>
    <property type="match status" value="1"/>
</dbReference>
<dbReference type="Gene3D" id="3.30.565.10">
    <property type="entry name" value="Histidine kinase-like ATPase, C-terminal domain"/>
    <property type="match status" value="1"/>
</dbReference>
<evidence type="ECO:0000256" key="7">
    <source>
        <dbReference type="ARBA" id="ARBA00022840"/>
    </source>
</evidence>
<comment type="catalytic activity">
    <reaction evidence="1">
        <text>ATP + protein L-histidine = ADP + protein N-phospho-L-histidine.</text>
        <dbReference type="EC" id="2.7.13.3"/>
    </reaction>
</comment>
<feature type="transmembrane region" description="Helical" evidence="9">
    <location>
        <begin position="186"/>
        <end position="207"/>
    </location>
</feature>
<keyword evidence="9" id="KW-0812">Transmembrane</keyword>
<proteinExistence type="predicted"/>
<dbReference type="InterPro" id="IPR050482">
    <property type="entry name" value="Sensor_HK_TwoCompSys"/>
</dbReference>
<feature type="domain" description="Histidine kinase" evidence="10">
    <location>
        <begin position="259"/>
        <end position="451"/>
    </location>
</feature>
<dbReference type="InterPro" id="IPR003594">
    <property type="entry name" value="HATPase_dom"/>
</dbReference>
<dbReference type="Pfam" id="PF07730">
    <property type="entry name" value="HisKA_3"/>
    <property type="match status" value="1"/>
</dbReference>
<sequence>MKLAALTARLQQSAFAFPLAILVAGLMLAISETAYYGADSQLSTLVTMGQARMELVRLVARVTDAEAGQRGYLLTGRPEYLEPYRFASVDTVEGLETLRKLYARLGHHEAEAQRLRIAASINTKLSELGEELRLYDAGRQDSVRELLLTDIGRNHMDAIRGDAETLLASENRHIAAGIGNVFDTLLLNRIGVAAMTAISLLVVAMFLRQGRQLERERSQQQLLLQGERDRLEQEVLRRTAELTELARHLQTAREDERARLARDLHDELGALLTAAKLDVARIRPRLQQSSELQPRLAHLTETLNAGIALKRRIIEDLRPSTLDQLGLAPALEILCREFGTQAGLTVRTELSPVPLAPSSQLSVFRLVQEALNNIAKYAQASEVRVGLSSEGNRVRVSVADNGRGFDPRQIAIATHGLLGMRFRVEAERGELRVASTPGKGTLIEACLPSSAPQPEAATATS</sequence>
<keyword evidence="9" id="KW-1133">Transmembrane helix</keyword>
<gene>
    <name evidence="11" type="ORF">QWJ38_09390</name>
</gene>
<dbReference type="InterPro" id="IPR036890">
    <property type="entry name" value="HATPase_C_sf"/>
</dbReference>
<evidence type="ECO:0000256" key="1">
    <source>
        <dbReference type="ARBA" id="ARBA00000085"/>
    </source>
</evidence>
<keyword evidence="12" id="KW-1185">Reference proteome</keyword>
<keyword evidence="5" id="KW-0547">Nucleotide-binding</keyword>
<keyword evidence="8" id="KW-0902">Two-component regulatory system</keyword>
<keyword evidence="6" id="KW-0418">Kinase</keyword>
<evidence type="ECO:0000313" key="11">
    <source>
        <dbReference type="EMBL" id="MDN3920489.1"/>
    </source>
</evidence>
<dbReference type="PROSITE" id="PS50109">
    <property type="entry name" value="HIS_KIN"/>
    <property type="match status" value="1"/>
</dbReference>
<comment type="caution">
    <text evidence="11">The sequence shown here is derived from an EMBL/GenBank/DDBJ whole genome shotgun (WGS) entry which is preliminary data.</text>
</comment>
<dbReference type="EC" id="2.7.13.3" evidence="2"/>
<dbReference type="RefSeq" id="WP_290358785.1">
    <property type="nucleotide sequence ID" value="NZ_JAUHHC010000002.1"/>
</dbReference>
<dbReference type="Gene3D" id="1.20.5.1930">
    <property type="match status" value="1"/>
</dbReference>
<evidence type="ECO:0000256" key="8">
    <source>
        <dbReference type="ARBA" id="ARBA00023012"/>
    </source>
</evidence>
<name>A0ABT8DW21_9BURK</name>
<keyword evidence="3" id="KW-0597">Phosphoprotein</keyword>
<keyword evidence="9" id="KW-0472">Membrane</keyword>
<keyword evidence="7" id="KW-0067">ATP-binding</keyword>
<evidence type="ECO:0000256" key="5">
    <source>
        <dbReference type="ARBA" id="ARBA00022741"/>
    </source>
</evidence>
<dbReference type="PANTHER" id="PTHR24421">
    <property type="entry name" value="NITRATE/NITRITE SENSOR PROTEIN NARX-RELATED"/>
    <property type="match status" value="1"/>
</dbReference>
<reference evidence="11 12" key="1">
    <citation type="submission" date="2023-06" db="EMBL/GenBank/DDBJ databases">
        <title>Pelomonas sp. PFR6 16S ribosomal RNA gene Genome sequencing and assembly.</title>
        <authorList>
            <person name="Woo H."/>
        </authorList>
    </citation>
    <scope>NUCLEOTIDE SEQUENCE [LARGE SCALE GENOMIC DNA]</scope>
    <source>
        <strain evidence="11 12">PFR6</strain>
    </source>
</reference>
<evidence type="ECO:0000256" key="2">
    <source>
        <dbReference type="ARBA" id="ARBA00012438"/>
    </source>
</evidence>
<dbReference type="SUPFAM" id="SSF55874">
    <property type="entry name" value="ATPase domain of HSP90 chaperone/DNA topoisomerase II/histidine kinase"/>
    <property type="match status" value="1"/>
</dbReference>
<dbReference type="InterPro" id="IPR007891">
    <property type="entry name" value="CHASE3"/>
</dbReference>
<organism evidence="11 12">
    <name type="scientific">Roseateles violae</name>
    <dbReference type="NCBI Taxonomy" id="3058042"/>
    <lineage>
        <taxon>Bacteria</taxon>
        <taxon>Pseudomonadati</taxon>
        <taxon>Pseudomonadota</taxon>
        <taxon>Betaproteobacteria</taxon>
        <taxon>Burkholderiales</taxon>
        <taxon>Sphaerotilaceae</taxon>
        <taxon>Roseateles</taxon>
    </lineage>
</organism>
<evidence type="ECO:0000259" key="10">
    <source>
        <dbReference type="PROSITE" id="PS50109"/>
    </source>
</evidence>
<dbReference type="Proteomes" id="UP001228044">
    <property type="component" value="Unassembled WGS sequence"/>
</dbReference>
<dbReference type="EMBL" id="JAUHHC010000002">
    <property type="protein sequence ID" value="MDN3920489.1"/>
    <property type="molecule type" value="Genomic_DNA"/>
</dbReference>
<dbReference type="SMART" id="SM00387">
    <property type="entry name" value="HATPase_c"/>
    <property type="match status" value="1"/>
</dbReference>
<dbReference type="InterPro" id="IPR011712">
    <property type="entry name" value="Sig_transdc_His_kin_sub3_dim/P"/>
</dbReference>
<evidence type="ECO:0000313" key="12">
    <source>
        <dbReference type="Proteomes" id="UP001228044"/>
    </source>
</evidence>
<evidence type="ECO:0000256" key="6">
    <source>
        <dbReference type="ARBA" id="ARBA00022777"/>
    </source>
</evidence>
<evidence type="ECO:0000256" key="4">
    <source>
        <dbReference type="ARBA" id="ARBA00022679"/>
    </source>
</evidence>
<accession>A0ABT8DW21</accession>
<dbReference type="CDD" id="cd16917">
    <property type="entry name" value="HATPase_UhpB-NarQ-NarX-like"/>
    <property type="match status" value="1"/>
</dbReference>